<dbReference type="AlphaFoldDB" id="A0A8B3RI30"/>
<name>A0A8B3RI30_BIFAN</name>
<feature type="transmembrane region" description="Helical" evidence="1">
    <location>
        <begin position="54"/>
        <end position="76"/>
    </location>
</feature>
<organism evidence="2 3">
    <name type="scientific">Bifidobacterium animalis subsp. lactis</name>
    <name type="common">Bifidobacterium lactis</name>
    <dbReference type="NCBI Taxonomy" id="302911"/>
    <lineage>
        <taxon>Bacteria</taxon>
        <taxon>Bacillati</taxon>
        <taxon>Actinomycetota</taxon>
        <taxon>Actinomycetes</taxon>
        <taxon>Bifidobacteriales</taxon>
        <taxon>Bifidobacteriaceae</taxon>
        <taxon>Bifidobacterium</taxon>
    </lineage>
</organism>
<keyword evidence="1" id="KW-0472">Membrane</keyword>
<keyword evidence="1" id="KW-1133">Transmembrane helix</keyword>
<proteinExistence type="predicted"/>
<evidence type="ECO:0000313" key="3">
    <source>
        <dbReference type="Proteomes" id="UP000293613"/>
    </source>
</evidence>
<comment type="caution">
    <text evidence="2">The sequence shown here is derived from an EMBL/GenBank/DDBJ whole genome shotgun (WGS) entry which is preliminary data.</text>
</comment>
<gene>
    <name evidence="2" type="ORF">PG2011B_1193</name>
</gene>
<protein>
    <submittedName>
        <fullName evidence="2">Uncharacterized protein</fullName>
    </submittedName>
</protein>
<feature type="transmembrane region" description="Helical" evidence="1">
    <location>
        <begin position="7"/>
        <end position="34"/>
    </location>
</feature>
<evidence type="ECO:0000313" key="2">
    <source>
        <dbReference type="EMBL" id="RYM94478.1"/>
    </source>
</evidence>
<dbReference type="Proteomes" id="UP000293613">
    <property type="component" value="Unassembled WGS sequence"/>
</dbReference>
<keyword evidence="1" id="KW-0812">Transmembrane</keyword>
<evidence type="ECO:0000256" key="1">
    <source>
        <dbReference type="SAM" id="Phobius"/>
    </source>
</evidence>
<accession>A0A8B3RI30</accession>
<dbReference type="EMBL" id="RSCO01000028">
    <property type="protein sequence ID" value="RYM94478.1"/>
    <property type="molecule type" value="Genomic_DNA"/>
</dbReference>
<sequence>MQNKRGLWLVLIILLWITTIGFSIAFGNCFHRIFEAVEASMIELINHELLMSTILYGGIAALALSCACVTTTMFVLSRSLN</sequence>
<reference evidence="2 3" key="1">
    <citation type="journal article" date="2019" name="Appl. Environ. Microbiol.">
        <title>Dissecting the evolutionary development of the Bifidobacterium animalis species through comparative genomics analyses.</title>
        <authorList>
            <person name="Lugli G.A."/>
            <person name="Mancino W."/>
            <person name="Milani C."/>
            <person name="Duranti S."/>
            <person name="Mancabelli L."/>
            <person name="Napoli S."/>
            <person name="Mangifesta M."/>
            <person name="Viappiani A."/>
            <person name="Anzalone R."/>
            <person name="Longhi G."/>
            <person name="van Sinderen D."/>
            <person name="Ventura M."/>
            <person name="Turroni F."/>
        </authorList>
    </citation>
    <scope>NUCLEOTIDE SEQUENCE [LARGE SCALE GENOMIC DNA]</scope>
    <source>
        <strain evidence="2 3">2011B</strain>
    </source>
</reference>